<protein>
    <recommendedName>
        <fullName evidence="3">DUF481 domain-containing protein</fullName>
    </recommendedName>
</protein>
<dbReference type="AlphaFoldDB" id="B7VI68"/>
<dbReference type="HOGENOM" id="CLU_841850_0_0_6"/>
<evidence type="ECO:0000313" key="2">
    <source>
        <dbReference type="Proteomes" id="UP000009100"/>
    </source>
</evidence>
<sequence>MSLFYSSARIYLLLTELTKGSITILPFIHCITEVCVSKLLALSTGLLSYSLLSIGLLSTPSALADDAKASVDAILDSIVVPEPAAEPIVVAPTLEKDMDIAPSDSELPNPLNTEVEFGYQSHTGNSDSRSLNARLNGEYTAGRHRTSGEWKYYNLYKDGEEDKRQSTYSAQSDYKLSPKTYLYGSFKGVDSRYSAYFKDYTVSSGLGYQFSNTEEFVLEVEVGPGFRYQEPNLDELDDDDIIFPEIVEEAIFRGNVNTSWQVLKNLKLKADVTLVSGHSNLKFDTELEAINDITDNIALKIAHSRQYHDKVPEGLNKEDSVLSVNLLFQF</sequence>
<proteinExistence type="predicted"/>
<dbReference type="SUPFAM" id="SSF56935">
    <property type="entry name" value="Porins"/>
    <property type="match status" value="1"/>
</dbReference>
<dbReference type="InterPro" id="IPR007433">
    <property type="entry name" value="DUF481"/>
</dbReference>
<dbReference type="EMBL" id="FM954972">
    <property type="protein sequence ID" value="CAV17305.1"/>
    <property type="molecule type" value="Genomic_DNA"/>
</dbReference>
<reference evidence="1 2" key="1">
    <citation type="submission" date="2009-02" db="EMBL/GenBank/DDBJ databases">
        <title>Vibrio splendidus str. LGP32 complete genome.</title>
        <authorList>
            <person name="Mazel D."/>
            <person name="Le Roux F."/>
        </authorList>
    </citation>
    <scope>NUCLEOTIDE SEQUENCE [LARGE SCALE GENOMIC DNA]</scope>
    <source>
        <strain evidence="1 2">LGP32</strain>
    </source>
</reference>
<dbReference type="STRING" id="575788.VS_0283"/>
<evidence type="ECO:0000313" key="1">
    <source>
        <dbReference type="EMBL" id="CAV17305.1"/>
    </source>
</evidence>
<accession>B7VI68</accession>
<gene>
    <name evidence="1" type="ordered locus">VS_0283</name>
</gene>
<dbReference type="KEGG" id="vsp:VS_0283"/>
<dbReference type="eggNOG" id="COG3137">
    <property type="taxonomic scope" value="Bacteria"/>
</dbReference>
<dbReference type="Pfam" id="PF04338">
    <property type="entry name" value="DUF481"/>
    <property type="match status" value="1"/>
</dbReference>
<dbReference type="Proteomes" id="UP000009100">
    <property type="component" value="Chromosome 1"/>
</dbReference>
<evidence type="ECO:0008006" key="3">
    <source>
        <dbReference type="Google" id="ProtNLM"/>
    </source>
</evidence>
<organism evidence="1 2">
    <name type="scientific">Vibrio atlanticus (strain LGP32)</name>
    <name type="common">Vibrio splendidus (strain Mel32)</name>
    <dbReference type="NCBI Taxonomy" id="575788"/>
    <lineage>
        <taxon>Bacteria</taxon>
        <taxon>Pseudomonadati</taxon>
        <taxon>Pseudomonadota</taxon>
        <taxon>Gammaproteobacteria</taxon>
        <taxon>Vibrionales</taxon>
        <taxon>Vibrionaceae</taxon>
        <taxon>Vibrio</taxon>
    </lineage>
</organism>
<name>B7VI68_VIBA3</name>